<dbReference type="EMBL" id="JAIQCV010000001">
    <property type="protein sequence ID" value="KAH1130680.1"/>
    <property type="molecule type" value="Genomic_DNA"/>
</dbReference>
<accession>A0A9D4AK75</accession>
<keyword evidence="2" id="KW-1185">Reference proteome</keyword>
<evidence type="ECO:0000313" key="2">
    <source>
        <dbReference type="Proteomes" id="UP000828251"/>
    </source>
</evidence>
<gene>
    <name evidence="1" type="ORF">J1N35_002058</name>
</gene>
<protein>
    <recommendedName>
        <fullName evidence="3">DUF4283 domain-containing protein</fullName>
    </recommendedName>
</protein>
<dbReference type="AlphaFoldDB" id="A0A9D4AK75"/>
<name>A0A9D4AK75_9ROSI</name>
<evidence type="ECO:0000313" key="1">
    <source>
        <dbReference type="EMBL" id="KAH1130680.1"/>
    </source>
</evidence>
<comment type="caution">
    <text evidence="1">The sequence shown here is derived from an EMBL/GenBank/DDBJ whole genome shotgun (WGS) entry which is preliminary data.</text>
</comment>
<dbReference type="Proteomes" id="UP000828251">
    <property type="component" value="Unassembled WGS sequence"/>
</dbReference>
<dbReference type="PANTHER" id="PTHR31286:SF153">
    <property type="entry name" value="DUF4283 DOMAIN PROTEIN"/>
    <property type="match status" value="1"/>
</dbReference>
<dbReference type="InterPro" id="IPR040256">
    <property type="entry name" value="At4g02000-like"/>
</dbReference>
<dbReference type="OrthoDB" id="1938170at2759"/>
<sequence length="132" mass="15446">MISGGPRSFNNCILFIHKLEKGEDPEKVEFFSVDFWVQVHDLPTGFASKSLAKSLGNVMGEFLEYDANGHRNFMRIWARLYIQEPLMRKRKSGSKVMNFLRLRLFMKESRRFVICVVELGIVKKVVIVFWTI</sequence>
<organism evidence="1 2">
    <name type="scientific">Gossypium stocksii</name>
    <dbReference type="NCBI Taxonomy" id="47602"/>
    <lineage>
        <taxon>Eukaryota</taxon>
        <taxon>Viridiplantae</taxon>
        <taxon>Streptophyta</taxon>
        <taxon>Embryophyta</taxon>
        <taxon>Tracheophyta</taxon>
        <taxon>Spermatophyta</taxon>
        <taxon>Magnoliopsida</taxon>
        <taxon>eudicotyledons</taxon>
        <taxon>Gunneridae</taxon>
        <taxon>Pentapetalae</taxon>
        <taxon>rosids</taxon>
        <taxon>malvids</taxon>
        <taxon>Malvales</taxon>
        <taxon>Malvaceae</taxon>
        <taxon>Malvoideae</taxon>
        <taxon>Gossypium</taxon>
    </lineage>
</organism>
<dbReference type="PANTHER" id="PTHR31286">
    <property type="entry name" value="GLYCINE-RICH CELL WALL STRUCTURAL PROTEIN 1.8-LIKE"/>
    <property type="match status" value="1"/>
</dbReference>
<evidence type="ECO:0008006" key="3">
    <source>
        <dbReference type="Google" id="ProtNLM"/>
    </source>
</evidence>
<reference evidence="1 2" key="1">
    <citation type="journal article" date="2021" name="Plant Biotechnol. J.">
        <title>Multi-omics assisted identification of the key and species-specific regulatory components of drought-tolerant mechanisms in Gossypium stocksii.</title>
        <authorList>
            <person name="Yu D."/>
            <person name="Ke L."/>
            <person name="Zhang D."/>
            <person name="Wu Y."/>
            <person name="Sun Y."/>
            <person name="Mei J."/>
            <person name="Sun J."/>
            <person name="Sun Y."/>
        </authorList>
    </citation>
    <scope>NUCLEOTIDE SEQUENCE [LARGE SCALE GENOMIC DNA]</scope>
    <source>
        <strain evidence="2">cv. E1</strain>
        <tissue evidence="1">Leaf</tissue>
    </source>
</reference>
<proteinExistence type="predicted"/>